<keyword evidence="2 7" id="KW-0813">Transport</keyword>
<dbReference type="GeneID" id="92813877"/>
<dbReference type="RefSeq" id="WP_087071015.1">
    <property type="nucleotide sequence ID" value="NZ_CAUPFC010000001.1"/>
</dbReference>
<dbReference type="EMBL" id="JAWNFV010000001">
    <property type="protein sequence ID" value="MDY5139850.1"/>
    <property type="molecule type" value="Genomic_DNA"/>
</dbReference>
<dbReference type="Pfam" id="PF00528">
    <property type="entry name" value="BPD_transp_1"/>
    <property type="match status" value="1"/>
</dbReference>
<feature type="transmembrane region" description="Helical" evidence="7">
    <location>
        <begin position="36"/>
        <end position="59"/>
    </location>
</feature>
<dbReference type="InterPro" id="IPR000515">
    <property type="entry name" value="MetI-like"/>
</dbReference>
<keyword evidence="4 7" id="KW-0812">Transmembrane</keyword>
<keyword evidence="5 7" id="KW-1133">Transmembrane helix</keyword>
<evidence type="ECO:0000313" key="12">
    <source>
        <dbReference type="Proteomes" id="UP001288320"/>
    </source>
</evidence>
<reference evidence="9 11" key="1">
    <citation type="submission" date="2023-10" db="EMBL/GenBank/DDBJ databases">
        <title>Whole Genome based description of the genera Actinobaculum and Actinotignum reveals a complex phylogenetic relationship within the species included in the genus Actinotignum.</title>
        <authorList>
            <person name="Jensen C.S."/>
            <person name="Dargis R."/>
            <person name="Kemp M."/>
            <person name="Christensen J.J."/>
        </authorList>
    </citation>
    <scope>NUCLEOTIDE SEQUENCE</scope>
    <source>
        <strain evidence="10 11">SLA_B089</strain>
        <strain evidence="9">SLA_B245</strain>
    </source>
</reference>
<evidence type="ECO:0000313" key="9">
    <source>
        <dbReference type="EMBL" id="MDY5139850.1"/>
    </source>
</evidence>
<dbReference type="PANTHER" id="PTHR43163:SF6">
    <property type="entry name" value="DIPEPTIDE TRANSPORT SYSTEM PERMEASE PROTEIN DPPB-RELATED"/>
    <property type="match status" value="1"/>
</dbReference>
<comment type="subcellular location">
    <subcellularLocation>
        <location evidence="1 7">Cell membrane</location>
        <topology evidence="1 7">Multi-pass membrane protein</topology>
    </subcellularLocation>
</comment>
<keyword evidence="6 7" id="KW-0472">Membrane</keyword>
<dbReference type="AlphaFoldDB" id="A0AAW9HHS7"/>
<dbReference type="GO" id="GO:0071916">
    <property type="term" value="F:dipeptide transmembrane transporter activity"/>
    <property type="evidence" value="ECO:0007669"/>
    <property type="project" value="TreeGrafter"/>
</dbReference>
<keyword evidence="3" id="KW-1003">Cell membrane</keyword>
<evidence type="ECO:0000313" key="10">
    <source>
        <dbReference type="EMBL" id="MDY5145699.1"/>
    </source>
</evidence>
<evidence type="ECO:0000259" key="8">
    <source>
        <dbReference type="PROSITE" id="PS50928"/>
    </source>
</evidence>
<evidence type="ECO:0000313" key="11">
    <source>
        <dbReference type="Proteomes" id="UP001284901"/>
    </source>
</evidence>
<keyword evidence="11" id="KW-1185">Reference proteome</keyword>
<dbReference type="InterPro" id="IPR035906">
    <property type="entry name" value="MetI-like_sf"/>
</dbReference>
<accession>A0AAW9HHS7</accession>
<feature type="transmembrane region" description="Helical" evidence="7">
    <location>
        <begin position="314"/>
        <end position="336"/>
    </location>
</feature>
<evidence type="ECO:0000256" key="4">
    <source>
        <dbReference type="ARBA" id="ARBA00022692"/>
    </source>
</evidence>
<dbReference type="Proteomes" id="UP001284901">
    <property type="component" value="Unassembled WGS sequence"/>
</dbReference>
<evidence type="ECO:0000256" key="7">
    <source>
        <dbReference type="RuleBase" id="RU363032"/>
    </source>
</evidence>
<dbReference type="PROSITE" id="PS50928">
    <property type="entry name" value="ABC_TM1"/>
    <property type="match status" value="1"/>
</dbReference>
<gene>
    <name evidence="9" type="ORF">R6G74_00755</name>
    <name evidence="10" type="ORF">R6P33_01510</name>
</gene>
<dbReference type="InterPro" id="IPR045621">
    <property type="entry name" value="BPD_transp_1_N"/>
</dbReference>
<protein>
    <submittedName>
        <fullName evidence="9">ABC transporter permease</fullName>
    </submittedName>
</protein>
<evidence type="ECO:0000256" key="1">
    <source>
        <dbReference type="ARBA" id="ARBA00004651"/>
    </source>
</evidence>
<feature type="transmembrane region" description="Helical" evidence="7">
    <location>
        <begin position="133"/>
        <end position="154"/>
    </location>
</feature>
<comment type="similarity">
    <text evidence="7">Belongs to the binding-protein-dependent transport system permease family.</text>
</comment>
<evidence type="ECO:0000256" key="3">
    <source>
        <dbReference type="ARBA" id="ARBA00022475"/>
    </source>
</evidence>
<evidence type="ECO:0000256" key="6">
    <source>
        <dbReference type="ARBA" id="ARBA00023136"/>
    </source>
</evidence>
<dbReference type="EMBL" id="JAWNFY010000003">
    <property type="protein sequence ID" value="MDY5145699.1"/>
    <property type="molecule type" value="Genomic_DNA"/>
</dbReference>
<feature type="transmembrane region" description="Helical" evidence="7">
    <location>
        <begin position="267"/>
        <end position="294"/>
    </location>
</feature>
<dbReference type="Gene3D" id="1.10.3720.10">
    <property type="entry name" value="MetI-like"/>
    <property type="match status" value="1"/>
</dbReference>
<evidence type="ECO:0000256" key="5">
    <source>
        <dbReference type="ARBA" id="ARBA00022989"/>
    </source>
</evidence>
<dbReference type="Pfam" id="PF19300">
    <property type="entry name" value="BPD_transp_1_N"/>
    <property type="match status" value="1"/>
</dbReference>
<dbReference type="PANTHER" id="PTHR43163">
    <property type="entry name" value="DIPEPTIDE TRANSPORT SYSTEM PERMEASE PROTEIN DPPB-RELATED"/>
    <property type="match status" value="1"/>
</dbReference>
<feature type="domain" description="ABC transmembrane type-1" evidence="8">
    <location>
        <begin position="127"/>
        <end position="330"/>
    </location>
</feature>
<name>A0AAW9HHS7_9ACTO</name>
<proteinExistence type="inferred from homology"/>
<evidence type="ECO:0000256" key="2">
    <source>
        <dbReference type="ARBA" id="ARBA00022448"/>
    </source>
</evidence>
<feature type="transmembrane region" description="Helical" evidence="7">
    <location>
        <begin position="208"/>
        <end position="229"/>
    </location>
</feature>
<dbReference type="SUPFAM" id="SSF161098">
    <property type="entry name" value="MetI-like"/>
    <property type="match status" value="1"/>
</dbReference>
<dbReference type="CDD" id="cd06261">
    <property type="entry name" value="TM_PBP2"/>
    <property type="match status" value="1"/>
</dbReference>
<dbReference type="Proteomes" id="UP001288320">
    <property type="component" value="Unassembled WGS sequence"/>
</dbReference>
<dbReference type="GO" id="GO:0005886">
    <property type="term" value="C:plasma membrane"/>
    <property type="evidence" value="ECO:0007669"/>
    <property type="project" value="UniProtKB-SubCell"/>
</dbReference>
<feature type="transmembrane region" description="Helical" evidence="7">
    <location>
        <begin position="166"/>
        <end position="188"/>
    </location>
</feature>
<organism evidence="9 12">
    <name type="scientific">Actinotignum timonense</name>
    <dbReference type="NCBI Taxonomy" id="1870995"/>
    <lineage>
        <taxon>Bacteria</taxon>
        <taxon>Bacillati</taxon>
        <taxon>Actinomycetota</taxon>
        <taxon>Actinomycetes</taxon>
        <taxon>Actinomycetales</taxon>
        <taxon>Actinomycetaceae</taxon>
        <taxon>Actinotignum</taxon>
    </lineage>
</organism>
<comment type="caution">
    <text evidence="9">The sequence shown here is derived from an EMBL/GenBank/DDBJ whole genome shotgun (WGS) entry which is preliminary data.</text>
</comment>
<sequence length="346" mass="36769">MAEPLALAQVPGVHSASGTVDRETVLRTTTSRTARIVLAALGWAVAALFLASFVIFFALHTLPGDPAVIIGGLDATDAQIEAIRAEHGWDRPLIIQYLSWLGAALTGDFGTSPFSSLSVTHELLTKLQVTVPLALMSLSLAVIFALLIGVYAAARSTTLAGRLVSWLSQLGIAVPTFIVGMLLVMYLATPLHLPSTGFPREGWGDPGAALRSLILPAITLAIPQTAGLVRYVRSAVLEQLGQDYVRTARAQGMSRRRALLTQALRNAWLPLLAVIALDAAALLMGTVVVEQVFALPGIGHHLVASVSTRDIVTVQGFLMVLSGAVILLMMLSNVASRLLDPRVRLR</sequence>